<name>A0AC35F158_9BILA</name>
<dbReference type="WBParaSite" id="PS1159_v2.g12729.t1">
    <property type="protein sequence ID" value="PS1159_v2.g12729.t1"/>
    <property type="gene ID" value="PS1159_v2.g12729"/>
</dbReference>
<protein>
    <submittedName>
        <fullName evidence="2">Uncharacterized protein</fullName>
    </submittedName>
</protein>
<sequence length="191" mass="22167">MISSFLFILFLITFSNITVTAKRHHRGRKAIPLNLIECKEPPNLEFMLNTWRNEMQISDPPMESFDEEWHPPQPEPKICEILPKGGKTATIMDRALCPWQWRQNYDESREPKVIAEAFCLCKHARANSPAYCMPIRHEVAVLRRTHCDPITKLYHYTKSTHTITIGCHSVFARTARASPLSNHYRIAPLEI</sequence>
<evidence type="ECO:0000313" key="1">
    <source>
        <dbReference type="Proteomes" id="UP000887580"/>
    </source>
</evidence>
<proteinExistence type="predicted"/>
<dbReference type="Proteomes" id="UP000887580">
    <property type="component" value="Unplaced"/>
</dbReference>
<reference evidence="2" key="1">
    <citation type="submission" date="2022-11" db="UniProtKB">
        <authorList>
            <consortium name="WormBaseParasite"/>
        </authorList>
    </citation>
    <scope>IDENTIFICATION</scope>
</reference>
<accession>A0AC35F158</accession>
<organism evidence="1 2">
    <name type="scientific">Panagrolaimus sp. PS1159</name>
    <dbReference type="NCBI Taxonomy" id="55785"/>
    <lineage>
        <taxon>Eukaryota</taxon>
        <taxon>Metazoa</taxon>
        <taxon>Ecdysozoa</taxon>
        <taxon>Nematoda</taxon>
        <taxon>Chromadorea</taxon>
        <taxon>Rhabditida</taxon>
        <taxon>Tylenchina</taxon>
        <taxon>Panagrolaimomorpha</taxon>
        <taxon>Panagrolaimoidea</taxon>
        <taxon>Panagrolaimidae</taxon>
        <taxon>Panagrolaimus</taxon>
    </lineage>
</organism>
<evidence type="ECO:0000313" key="2">
    <source>
        <dbReference type="WBParaSite" id="PS1159_v2.g12729.t1"/>
    </source>
</evidence>